<dbReference type="AlphaFoldDB" id="A0AAN8XET4"/>
<organism evidence="4 5">
    <name type="scientific">Halocaridina rubra</name>
    <name type="common">Hawaiian red shrimp</name>
    <dbReference type="NCBI Taxonomy" id="373956"/>
    <lineage>
        <taxon>Eukaryota</taxon>
        <taxon>Metazoa</taxon>
        <taxon>Ecdysozoa</taxon>
        <taxon>Arthropoda</taxon>
        <taxon>Crustacea</taxon>
        <taxon>Multicrustacea</taxon>
        <taxon>Malacostraca</taxon>
        <taxon>Eumalacostraca</taxon>
        <taxon>Eucarida</taxon>
        <taxon>Decapoda</taxon>
        <taxon>Pleocyemata</taxon>
        <taxon>Caridea</taxon>
        <taxon>Atyoidea</taxon>
        <taxon>Atyidae</taxon>
        <taxon>Halocaridina</taxon>
    </lineage>
</organism>
<feature type="transmembrane region" description="Helical" evidence="3">
    <location>
        <begin position="230"/>
        <end position="250"/>
    </location>
</feature>
<feature type="transmembrane region" description="Helical" evidence="3">
    <location>
        <begin position="179"/>
        <end position="201"/>
    </location>
</feature>
<dbReference type="InterPro" id="IPR036058">
    <property type="entry name" value="Kazal_dom_sf"/>
</dbReference>
<comment type="caution">
    <text evidence="4">The sequence shown here is derived from an EMBL/GenBank/DDBJ whole genome shotgun (WGS) entry which is preliminary data.</text>
</comment>
<dbReference type="Pfam" id="PF03137">
    <property type="entry name" value="OATP"/>
    <property type="match status" value="1"/>
</dbReference>
<dbReference type="EMBL" id="JAXCGZ010003870">
    <property type="protein sequence ID" value="KAK7082861.1"/>
    <property type="molecule type" value="Genomic_DNA"/>
</dbReference>
<protein>
    <submittedName>
        <fullName evidence="4">Uncharacterized protein</fullName>
    </submittedName>
</protein>
<evidence type="ECO:0000256" key="3">
    <source>
        <dbReference type="SAM" id="Phobius"/>
    </source>
</evidence>
<dbReference type="GO" id="GO:0015347">
    <property type="term" value="F:sodium-independent organic anion transmembrane transporter activity"/>
    <property type="evidence" value="ECO:0007669"/>
    <property type="project" value="TreeGrafter"/>
</dbReference>
<feature type="non-terminal residue" evidence="4">
    <location>
        <position position="1"/>
    </location>
</feature>
<evidence type="ECO:0000313" key="4">
    <source>
        <dbReference type="EMBL" id="KAK7082861.1"/>
    </source>
</evidence>
<dbReference type="PANTHER" id="PTHR11388">
    <property type="entry name" value="ORGANIC ANION TRANSPORTER"/>
    <property type="match status" value="1"/>
</dbReference>
<reference evidence="4 5" key="1">
    <citation type="submission" date="2023-11" db="EMBL/GenBank/DDBJ databases">
        <title>Halocaridina rubra genome assembly.</title>
        <authorList>
            <person name="Smith C."/>
        </authorList>
    </citation>
    <scope>NUCLEOTIDE SEQUENCE [LARGE SCALE GENOMIC DNA]</scope>
    <source>
        <strain evidence="4">EP-1</strain>
        <tissue evidence="4">Whole</tissue>
    </source>
</reference>
<dbReference type="GO" id="GO:0043252">
    <property type="term" value="P:sodium-independent organic anion transport"/>
    <property type="evidence" value="ECO:0007669"/>
    <property type="project" value="TreeGrafter"/>
</dbReference>
<feature type="transmembrane region" description="Helical" evidence="3">
    <location>
        <begin position="28"/>
        <end position="49"/>
    </location>
</feature>
<gene>
    <name evidence="4" type="ORF">SK128_013782</name>
</gene>
<dbReference type="Proteomes" id="UP001381693">
    <property type="component" value="Unassembled WGS sequence"/>
</dbReference>
<dbReference type="SUPFAM" id="SSF100895">
    <property type="entry name" value="Kazal-type serine protease inhibitors"/>
    <property type="match status" value="1"/>
</dbReference>
<proteinExistence type="predicted"/>
<dbReference type="InterPro" id="IPR036259">
    <property type="entry name" value="MFS_trans_sf"/>
</dbReference>
<accession>A0AAN8XET4</accession>
<name>A0AAN8XET4_HALRR</name>
<feature type="compositionally biased region" description="Polar residues" evidence="2">
    <location>
        <begin position="288"/>
        <end position="307"/>
    </location>
</feature>
<sequence length="322" mass="34793">IGGILVMGLGIFASGVYIRRAKPSARSVAAWIAVTALVYSVGMIILMFIGCSPKDIVGIVEDESGKHFTPQCERTCGSCDDRMYAPVCDSFEKTHFSACHIGCSNVTHIMDSNKVMFSNCECLEEGATAELRLCELPCNSFVWYVIIFSLFVLIHSTSEVGGMLVTLRCVDPKDKAMALGLISVAIGLFGNVPCPIIYGAVVDSACIHWKERCSELGACQLYDSDVFRMFFHGVTGAVMLIAFIVDLVVWHKAKSVSFTEDDEEPEEATPMNPKSLSPSPSSPIAAEQTPTTSTAQEISPVCSTSEGEPSVSHEEEQSESCV</sequence>
<dbReference type="SUPFAM" id="SSF103473">
    <property type="entry name" value="MFS general substrate transporter"/>
    <property type="match status" value="1"/>
</dbReference>
<dbReference type="PANTHER" id="PTHR11388:SF159">
    <property type="entry name" value="SOLUTE CARRIER ORGANIC ANION TRANSPORTER FAMILY MEMBER 74D"/>
    <property type="match status" value="1"/>
</dbReference>
<dbReference type="GO" id="GO:0016323">
    <property type="term" value="C:basolateral plasma membrane"/>
    <property type="evidence" value="ECO:0007669"/>
    <property type="project" value="TreeGrafter"/>
</dbReference>
<feature type="transmembrane region" description="Helical" evidence="3">
    <location>
        <begin position="141"/>
        <end position="167"/>
    </location>
</feature>
<keyword evidence="3" id="KW-1133">Transmembrane helix</keyword>
<keyword evidence="3" id="KW-0472">Membrane</keyword>
<evidence type="ECO:0000256" key="2">
    <source>
        <dbReference type="SAM" id="MobiDB-lite"/>
    </source>
</evidence>
<feature type="compositionally biased region" description="Low complexity" evidence="2">
    <location>
        <begin position="268"/>
        <end position="283"/>
    </location>
</feature>
<feature type="region of interest" description="Disordered" evidence="2">
    <location>
        <begin position="259"/>
        <end position="322"/>
    </location>
</feature>
<keyword evidence="3" id="KW-0812">Transmembrane</keyword>
<evidence type="ECO:0000313" key="5">
    <source>
        <dbReference type="Proteomes" id="UP001381693"/>
    </source>
</evidence>
<dbReference type="InterPro" id="IPR004156">
    <property type="entry name" value="OATP"/>
</dbReference>
<keyword evidence="1" id="KW-1015">Disulfide bond</keyword>
<evidence type="ECO:0000256" key="1">
    <source>
        <dbReference type="ARBA" id="ARBA00023157"/>
    </source>
</evidence>
<keyword evidence="5" id="KW-1185">Reference proteome</keyword>